<proteinExistence type="predicted"/>
<name>A0ABN7SGY3_OIKDI</name>
<organism evidence="1 2">
    <name type="scientific">Oikopleura dioica</name>
    <name type="common">Tunicate</name>
    <dbReference type="NCBI Taxonomy" id="34765"/>
    <lineage>
        <taxon>Eukaryota</taxon>
        <taxon>Metazoa</taxon>
        <taxon>Chordata</taxon>
        <taxon>Tunicata</taxon>
        <taxon>Appendicularia</taxon>
        <taxon>Copelata</taxon>
        <taxon>Oikopleuridae</taxon>
        <taxon>Oikopleura</taxon>
    </lineage>
</organism>
<dbReference type="Proteomes" id="UP001158576">
    <property type="component" value="Chromosome XSR"/>
</dbReference>
<reference evidence="1 2" key="1">
    <citation type="submission" date="2021-04" db="EMBL/GenBank/DDBJ databases">
        <authorList>
            <person name="Bliznina A."/>
        </authorList>
    </citation>
    <scope>NUCLEOTIDE SEQUENCE [LARGE SCALE GENOMIC DNA]</scope>
</reference>
<dbReference type="EMBL" id="OU015569">
    <property type="protein sequence ID" value="CAG5098182.1"/>
    <property type="molecule type" value="Genomic_DNA"/>
</dbReference>
<protein>
    <submittedName>
        <fullName evidence="1">Oidioi.mRNA.OKI2018_I69.XSR.g15439.t1.cds</fullName>
    </submittedName>
</protein>
<keyword evidence="2" id="KW-1185">Reference proteome</keyword>
<sequence length="75" mass="8450">MMTIQTAFDPDLFEPTTNFVGSQKSDAAFSENSELVTLQQVNEITDMENSSTTCYSLYQDSMEEFCDYSVCGTYV</sequence>
<accession>A0ABN7SGY3</accession>
<gene>
    <name evidence="1" type="ORF">OKIOD_LOCUS6997</name>
</gene>
<evidence type="ECO:0000313" key="1">
    <source>
        <dbReference type="EMBL" id="CAG5098182.1"/>
    </source>
</evidence>
<evidence type="ECO:0000313" key="2">
    <source>
        <dbReference type="Proteomes" id="UP001158576"/>
    </source>
</evidence>